<dbReference type="InterPro" id="IPR011009">
    <property type="entry name" value="Kinase-like_dom_sf"/>
</dbReference>
<dbReference type="EMBL" id="JAPFFF010000062">
    <property type="protein sequence ID" value="KAK8837051.1"/>
    <property type="molecule type" value="Genomic_DNA"/>
</dbReference>
<feature type="domain" description="Protein kinase" evidence="1">
    <location>
        <begin position="1"/>
        <end position="85"/>
    </location>
</feature>
<organism evidence="2 3">
    <name type="scientific">Tritrichomonas musculus</name>
    <dbReference type="NCBI Taxonomy" id="1915356"/>
    <lineage>
        <taxon>Eukaryota</taxon>
        <taxon>Metamonada</taxon>
        <taxon>Parabasalia</taxon>
        <taxon>Tritrichomonadida</taxon>
        <taxon>Tritrichomonadidae</taxon>
        <taxon>Tritrichomonas</taxon>
    </lineage>
</organism>
<keyword evidence="3" id="KW-1185">Reference proteome</keyword>
<dbReference type="PANTHER" id="PTHR24362:SF309">
    <property type="entry name" value="PROTEIN KINASE DOMAIN-CONTAINING PROTEIN"/>
    <property type="match status" value="1"/>
</dbReference>
<reference evidence="2 3" key="1">
    <citation type="submission" date="2024-04" db="EMBL/GenBank/DDBJ databases">
        <title>Tritrichomonas musculus Genome.</title>
        <authorList>
            <person name="Alves-Ferreira E."/>
            <person name="Grigg M."/>
            <person name="Lorenzi H."/>
            <person name="Galac M."/>
        </authorList>
    </citation>
    <scope>NUCLEOTIDE SEQUENCE [LARGE SCALE GENOMIC DNA]</scope>
    <source>
        <strain evidence="2 3">EAF2021</strain>
    </source>
</reference>
<protein>
    <recommendedName>
        <fullName evidence="1">Protein kinase domain-containing protein</fullName>
    </recommendedName>
</protein>
<dbReference type="PROSITE" id="PS50011">
    <property type="entry name" value="PROTEIN_KINASE_DOM"/>
    <property type="match status" value="1"/>
</dbReference>
<sequence>MFNDGEFTPLKSDIWSIGILLYCISENGFPYLKGTTKYLTDQITSGRLFLSSKINKNLRKVVKRCTELKSERRPSIEELIEDNYFSFNEKISNLKMSNIIEKLDESSS</sequence>
<dbReference type="SUPFAM" id="SSF56112">
    <property type="entry name" value="Protein kinase-like (PK-like)"/>
    <property type="match status" value="1"/>
</dbReference>
<name>A0ABR2GTQ3_9EUKA</name>
<gene>
    <name evidence="2" type="ORF">M9Y10_037100</name>
</gene>
<evidence type="ECO:0000313" key="2">
    <source>
        <dbReference type="EMBL" id="KAK8837051.1"/>
    </source>
</evidence>
<comment type="caution">
    <text evidence="2">The sequence shown here is derived from an EMBL/GenBank/DDBJ whole genome shotgun (WGS) entry which is preliminary data.</text>
</comment>
<dbReference type="InterPro" id="IPR001245">
    <property type="entry name" value="Ser-Thr/Tyr_kinase_cat_dom"/>
</dbReference>
<dbReference type="InterPro" id="IPR000719">
    <property type="entry name" value="Prot_kinase_dom"/>
</dbReference>
<proteinExistence type="predicted"/>
<accession>A0ABR2GTQ3</accession>
<dbReference type="Proteomes" id="UP001470230">
    <property type="component" value="Unassembled WGS sequence"/>
</dbReference>
<dbReference type="Pfam" id="PF07714">
    <property type="entry name" value="PK_Tyr_Ser-Thr"/>
    <property type="match status" value="1"/>
</dbReference>
<dbReference type="PANTHER" id="PTHR24362">
    <property type="entry name" value="SERINE/THREONINE-PROTEIN KINASE NEK"/>
    <property type="match status" value="1"/>
</dbReference>
<evidence type="ECO:0000313" key="3">
    <source>
        <dbReference type="Proteomes" id="UP001470230"/>
    </source>
</evidence>
<evidence type="ECO:0000259" key="1">
    <source>
        <dbReference type="PROSITE" id="PS50011"/>
    </source>
</evidence>
<dbReference type="Gene3D" id="1.10.510.10">
    <property type="entry name" value="Transferase(Phosphotransferase) domain 1"/>
    <property type="match status" value="1"/>
</dbReference>